<keyword evidence="3" id="KW-1185">Reference proteome</keyword>
<feature type="region of interest" description="Disordered" evidence="1">
    <location>
        <begin position="1"/>
        <end position="38"/>
    </location>
</feature>
<dbReference type="EMBL" id="JAHQIW010004604">
    <property type="protein sequence ID" value="KAJ1363072.1"/>
    <property type="molecule type" value="Genomic_DNA"/>
</dbReference>
<evidence type="ECO:0000313" key="3">
    <source>
        <dbReference type="Proteomes" id="UP001196413"/>
    </source>
</evidence>
<comment type="caution">
    <text evidence="2">The sequence shown here is derived from an EMBL/GenBank/DDBJ whole genome shotgun (WGS) entry which is preliminary data.</text>
</comment>
<sequence length="56" mass="6511">MLADVTITKTRRPRIQAGASGTLHKKWSKWPERHPPAINLNTQFDRRTSSERRTIV</sequence>
<evidence type="ECO:0000313" key="2">
    <source>
        <dbReference type="EMBL" id="KAJ1363072.1"/>
    </source>
</evidence>
<gene>
    <name evidence="2" type="ORF">KIN20_022836</name>
</gene>
<reference evidence="2" key="1">
    <citation type="submission" date="2021-06" db="EMBL/GenBank/DDBJ databases">
        <title>Parelaphostrongylus tenuis whole genome reference sequence.</title>
        <authorList>
            <person name="Garwood T.J."/>
            <person name="Larsen P.A."/>
            <person name="Fountain-Jones N.M."/>
            <person name="Garbe J.R."/>
            <person name="Macchietto M.G."/>
            <person name="Kania S.A."/>
            <person name="Gerhold R.W."/>
            <person name="Richards J.E."/>
            <person name="Wolf T.M."/>
        </authorList>
    </citation>
    <scope>NUCLEOTIDE SEQUENCE</scope>
    <source>
        <strain evidence="2">MNPRO001-30</strain>
        <tissue evidence="2">Meninges</tissue>
    </source>
</reference>
<dbReference type="AlphaFoldDB" id="A0AAD5QVM6"/>
<proteinExistence type="predicted"/>
<dbReference type="Proteomes" id="UP001196413">
    <property type="component" value="Unassembled WGS sequence"/>
</dbReference>
<organism evidence="2 3">
    <name type="scientific">Parelaphostrongylus tenuis</name>
    <name type="common">Meningeal worm</name>
    <dbReference type="NCBI Taxonomy" id="148309"/>
    <lineage>
        <taxon>Eukaryota</taxon>
        <taxon>Metazoa</taxon>
        <taxon>Ecdysozoa</taxon>
        <taxon>Nematoda</taxon>
        <taxon>Chromadorea</taxon>
        <taxon>Rhabditida</taxon>
        <taxon>Rhabditina</taxon>
        <taxon>Rhabditomorpha</taxon>
        <taxon>Strongyloidea</taxon>
        <taxon>Metastrongylidae</taxon>
        <taxon>Parelaphostrongylus</taxon>
    </lineage>
</organism>
<accession>A0AAD5QVM6</accession>
<evidence type="ECO:0000256" key="1">
    <source>
        <dbReference type="SAM" id="MobiDB-lite"/>
    </source>
</evidence>
<protein>
    <submittedName>
        <fullName evidence="2">Uncharacterized protein</fullName>
    </submittedName>
</protein>
<name>A0AAD5QVM6_PARTN</name>